<reference evidence="3 4" key="1">
    <citation type="submission" date="2020-10" db="EMBL/GenBank/DDBJ databases">
        <title>complete genome sequencing of Lysobacter sp. H23M41.</title>
        <authorList>
            <person name="Bae J.-W."/>
            <person name="Lee S.-Y."/>
        </authorList>
    </citation>
    <scope>NUCLEOTIDE SEQUENCE [LARGE SCALE GENOMIC DNA]</scope>
    <source>
        <strain evidence="3 4">H23M41</strain>
    </source>
</reference>
<dbReference type="Proteomes" id="UP000593932">
    <property type="component" value="Chromosome"/>
</dbReference>
<dbReference type="InterPro" id="IPR011990">
    <property type="entry name" value="TPR-like_helical_dom_sf"/>
</dbReference>
<accession>A0A7S6UIR7</accession>
<evidence type="ECO:0000313" key="3">
    <source>
        <dbReference type="EMBL" id="QOW21009.1"/>
    </source>
</evidence>
<dbReference type="EMBL" id="CP063657">
    <property type="protein sequence ID" value="QOW21009.1"/>
    <property type="molecule type" value="Genomic_DNA"/>
</dbReference>
<feature type="region of interest" description="Disordered" evidence="1">
    <location>
        <begin position="160"/>
        <end position="200"/>
    </location>
</feature>
<evidence type="ECO:0000256" key="2">
    <source>
        <dbReference type="SAM" id="SignalP"/>
    </source>
</evidence>
<protein>
    <recommendedName>
        <fullName evidence="5">Tetratricopeptide repeat protein</fullName>
    </recommendedName>
</protein>
<gene>
    <name evidence="3" type="ORF">INQ42_06745</name>
</gene>
<evidence type="ECO:0008006" key="5">
    <source>
        <dbReference type="Google" id="ProtNLM"/>
    </source>
</evidence>
<dbReference type="RefSeq" id="WP_194033606.1">
    <property type="nucleotide sequence ID" value="NZ_CP063657.1"/>
</dbReference>
<feature type="chain" id="PRO_5047000721" description="Tetratricopeptide repeat protein" evidence="2">
    <location>
        <begin position="23"/>
        <end position="200"/>
    </location>
</feature>
<feature type="signal peptide" evidence="2">
    <location>
        <begin position="1"/>
        <end position="22"/>
    </location>
</feature>
<dbReference type="SUPFAM" id="SSF48452">
    <property type="entry name" value="TPR-like"/>
    <property type="match status" value="1"/>
</dbReference>
<evidence type="ECO:0000256" key="1">
    <source>
        <dbReference type="SAM" id="MobiDB-lite"/>
    </source>
</evidence>
<keyword evidence="2" id="KW-0732">Signal</keyword>
<name>A0A7S6UIR7_9GAMM</name>
<sequence length="200" mass="20961">MNESTHTRGLGWVLGAALVAMAGSGCATLSNAAAPGYAQSMTAAETALRGDDAAAAIQAYHRAADAAPEQSLPWLHIAEIQAGLGDWPQAIAASREVLERNSEDATAREFYLRGSIQLANDALQYLPEDEARSREIAGDLLASLIRELGDEAIPAEVRTRLEAGVQARPRRSSARPGSPRPTPRTPGKTAADPLEVLGGG</sequence>
<organism evidence="3 4">
    <name type="scientific">Novilysobacter avium</name>
    <dbReference type="NCBI Taxonomy" id="2781023"/>
    <lineage>
        <taxon>Bacteria</taxon>
        <taxon>Pseudomonadati</taxon>
        <taxon>Pseudomonadota</taxon>
        <taxon>Gammaproteobacteria</taxon>
        <taxon>Lysobacterales</taxon>
        <taxon>Lysobacteraceae</taxon>
        <taxon>Novilysobacter</taxon>
    </lineage>
</organism>
<keyword evidence="4" id="KW-1185">Reference proteome</keyword>
<evidence type="ECO:0000313" key="4">
    <source>
        <dbReference type="Proteomes" id="UP000593932"/>
    </source>
</evidence>
<dbReference type="Gene3D" id="1.25.40.10">
    <property type="entry name" value="Tetratricopeptide repeat domain"/>
    <property type="match status" value="1"/>
</dbReference>
<proteinExistence type="predicted"/>